<feature type="compositionally biased region" description="Basic and acidic residues" evidence="1">
    <location>
        <begin position="538"/>
        <end position="556"/>
    </location>
</feature>
<dbReference type="KEGG" id="tcr:509607.60"/>
<gene>
    <name evidence="2" type="ORF">Tc00.1047053509607.60</name>
</gene>
<feature type="compositionally biased region" description="Basic and acidic residues" evidence="1">
    <location>
        <begin position="499"/>
        <end position="512"/>
    </location>
</feature>
<name>Q4DDT7_TRYCC</name>
<keyword evidence="3" id="KW-1185">Reference proteome</keyword>
<feature type="compositionally biased region" description="Polar residues" evidence="1">
    <location>
        <begin position="80"/>
        <end position="99"/>
    </location>
</feature>
<organism evidence="2 3">
    <name type="scientific">Trypanosoma cruzi (strain CL Brener)</name>
    <dbReference type="NCBI Taxonomy" id="353153"/>
    <lineage>
        <taxon>Eukaryota</taxon>
        <taxon>Discoba</taxon>
        <taxon>Euglenozoa</taxon>
        <taxon>Kinetoplastea</taxon>
        <taxon>Metakinetoplastina</taxon>
        <taxon>Trypanosomatida</taxon>
        <taxon>Trypanosomatidae</taxon>
        <taxon>Trypanosoma</taxon>
        <taxon>Schizotrypanum</taxon>
    </lineage>
</organism>
<sequence>MPRQMNAMGPLNIYKELEELTNCEPLRKLSASQKDWLLDSTSHYRNNSNTAAVPNVNTQLTSSFRNGEEEAISEGLSRVESASTARGTQRPVNTGTCSNRNAEGAVARYDIAAKTDTATAHVSPLRDESIGGTLITLEVSSSSATPEGLLSSLSPMLLSGCAMSSPVTSRRIPGKNHTRTAAKRGVRQFKTSNTKTCSNKGVRPCSKGAIISLVGTPNSRRSSLAHVIPSGLKKVSEKTSVKIHDAGIRPVSVNSPVVSASPYLEKGNQGVTTNLPSPAIQSRDFSVATVAAAQKTLEQRNGSSQPWPCADERTSSFEVFVSSESDTEAAPISFPLAQQRQNPPLINQGQSRVPAENTASPSVSASTSVVAVIGVYEVTEKRAAQPLREEKKNTGQSTLSHRFKGNMSPSSANKIGNLKEREKMRVGSKNRERSVPLEELKRVAMEEEEKKIQQERNQNEANKVNHKEREEANKGSEVPEFKTEVSKVNVRQKSVTGSQEREKIAQRNESEARQSQVALISPTESRRALSERPVVSKPEGDNKSGGMDEVRADHYDEGKRVYREDALYSTHATYMKQKSKAKCCNVM</sequence>
<dbReference type="Proteomes" id="UP000002296">
    <property type="component" value="Unassembled WGS sequence"/>
</dbReference>
<dbReference type="PaxDb" id="353153-Q4DDT7"/>
<feature type="region of interest" description="Disordered" evidence="1">
    <location>
        <begin position="336"/>
        <end position="361"/>
    </location>
</feature>
<dbReference type="GeneID" id="3543741"/>
<dbReference type="EMBL" id="AAHK01000603">
    <property type="protein sequence ID" value="EAN90693.1"/>
    <property type="molecule type" value="Genomic_DNA"/>
</dbReference>
<feature type="compositionally biased region" description="Basic and acidic residues" evidence="1">
    <location>
        <begin position="384"/>
        <end position="393"/>
    </location>
</feature>
<reference evidence="2 3" key="1">
    <citation type="journal article" date="2005" name="Science">
        <title>The genome sequence of Trypanosoma cruzi, etiologic agent of Chagas disease.</title>
        <authorList>
            <person name="El-Sayed N.M."/>
            <person name="Myler P.J."/>
            <person name="Bartholomeu D.C."/>
            <person name="Nilsson D."/>
            <person name="Aggarwal G."/>
            <person name="Tran A.N."/>
            <person name="Ghedin E."/>
            <person name="Worthey E.A."/>
            <person name="Delcher A.L."/>
            <person name="Blandin G."/>
            <person name="Westenberger S.J."/>
            <person name="Caler E."/>
            <person name="Cerqueira G.C."/>
            <person name="Branche C."/>
            <person name="Haas B."/>
            <person name="Anupama A."/>
            <person name="Arner E."/>
            <person name="Aslund L."/>
            <person name="Attipoe P."/>
            <person name="Bontempi E."/>
            <person name="Bringaud F."/>
            <person name="Burton P."/>
            <person name="Cadag E."/>
            <person name="Campbell D.A."/>
            <person name="Carrington M."/>
            <person name="Crabtree J."/>
            <person name="Darban H."/>
            <person name="da Silveira J.F."/>
            <person name="de Jong P."/>
            <person name="Edwards K."/>
            <person name="Englund P.T."/>
            <person name="Fazelina G."/>
            <person name="Feldblyum T."/>
            <person name="Ferella M."/>
            <person name="Frasch A.C."/>
            <person name="Gull K."/>
            <person name="Horn D."/>
            <person name="Hou L."/>
            <person name="Huang Y."/>
            <person name="Kindlund E."/>
            <person name="Klingbeil M."/>
            <person name="Kluge S."/>
            <person name="Koo H."/>
            <person name="Lacerda D."/>
            <person name="Levin M.J."/>
            <person name="Lorenzi H."/>
            <person name="Louie T."/>
            <person name="Machado C.R."/>
            <person name="McCulloch R."/>
            <person name="McKenna A."/>
            <person name="Mizuno Y."/>
            <person name="Mottram J.C."/>
            <person name="Nelson S."/>
            <person name="Ochaya S."/>
            <person name="Osoegawa K."/>
            <person name="Pai G."/>
            <person name="Parsons M."/>
            <person name="Pentony M."/>
            <person name="Pettersson U."/>
            <person name="Pop M."/>
            <person name="Ramirez J.L."/>
            <person name="Rinta J."/>
            <person name="Robertson L."/>
            <person name="Salzberg S.L."/>
            <person name="Sanchez D.O."/>
            <person name="Seyler A."/>
            <person name="Sharma R."/>
            <person name="Shetty J."/>
            <person name="Simpson A.J."/>
            <person name="Sisk E."/>
            <person name="Tammi M.T."/>
            <person name="Tarleton R."/>
            <person name="Teixeira S."/>
            <person name="Van Aken S."/>
            <person name="Vogt C."/>
            <person name="Ward P.N."/>
            <person name="Wickstead B."/>
            <person name="Wortman J."/>
            <person name="White O."/>
            <person name="Fraser C.M."/>
            <person name="Stuart K.D."/>
            <person name="Andersson B."/>
        </authorList>
    </citation>
    <scope>NUCLEOTIDE SEQUENCE [LARGE SCALE GENOMIC DNA]</scope>
    <source>
        <strain evidence="2 3">CL Brener</strain>
    </source>
</reference>
<comment type="caution">
    <text evidence="2">The sequence shown here is derived from an EMBL/GenBank/DDBJ whole genome shotgun (WGS) entry which is preliminary data.</text>
</comment>
<evidence type="ECO:0000313" key="3">
    <source>
        <dbReference type="Proteomes" id="UP000002296"/>
    </source>
</evidence>
<feature type="compositionally biased region" description="Polar residues" evidence="1">
    <location>
        <begin position="489"/>
        <end position="498"/>
    </location>
</feature>
<accession>Q4DDT7</accession>
<feature type="region of interest" description="Disordered" evidence="1">
    <location>
        <begin position="448"/>
        <end position="556"/>
    </location>
</feature>
<protein>
    <submittedName>
        <fullName evidence="2">Uncharacterized protein</fullName>
    </submittedName>
</protein>
<feature type="compositionally biased region" description="Basic and acidic residues" evidence="1">
    <location>
        <begin position="448"/>
        <end position="485"/>
    </location>
</feature>
<dbReference type="AlphaFoldDB" id="Q4DDT7"/>
<feature type="region of interest" description="Disordered" evidence="1">
    <location>
        <begin position="384"/>
        <end position="414"/>
    </location>
</feature>
<evidence type="ECO:0000313" key="2">
    <source>
        <dbReference type="EMBL" id="EAN90693.1"/>
    </source>
</evidence>
<evidence type="ECO:0000256" key="1">
    <source>
        <dbReference type="SAM" id="MobiDB-lite"/>
    </source>
</evidence>
<feature type="region of interest" description="Disordered" evidence="1">
    <location>
        <begin position="68"/>
        <end position="99"/>
    </location>
</feature>
<dbReference type="InParanoid" id="Q4DDT7"/>
<dbReference type="RefSeq" id="XP_812544.1">
    <property type="nucleotide sequence ID" value="XM_807451.1"/>
</dbReference>
<feature type="compositionally biased region" description="Polar residues" evidence="1">
    <location>
        <begin position="336"/>
        <end position="351"/>
    </location>
</feature>
<proteinExistence type="predicted"/>